<reference evidence="2" key="2">
    <citation type="journal article" date="2024" name="Plant">
        <title>Genomic evolution and insights into agronomic trait innovations of Sesamum species.</title>
        <authorList>
            <person name="Miao H."/>
            <person name="Wang L."/>
            <person name="Qu L."/>
            <person name="Liu H."/>
            <person name="Sun Y."/>
            <person name="Le M."/>
            <person name="Wang Q."/>
            <person name="Wei S."/>
            <person name="Zheng Y."/>
            <person name="Lin W."/>
            <person name="Duan Y."/>
            <person name="Cao H."/>
            <person name="Xiong S."/>
            <person name="Wang X."/>
            <person name="Wei L."/>
            <person name="Li C."/>
            <person name="Ma Q."/>
            <person name="Ju M."/>
            <person name="Zhao R."/>
            <person name="Li G."/>
            <person name="Mu C."/>
            <person name="Tian Q."/>
            <person name="Mei H."/>
            <person name="Zhang T."/>
            <person name="Gao T."/>
            <person name="Zhang H."/>
        </authorList>
    </citation>
    <scope>NUCLEOTIDE SEQUENCE</scope>
    <source>
        <strain evidence="2">3651</strain>
    </source>
</reference>
<dbReference type="Gene3D" id="4.10.60.10">
    <property type="entry name" value="Zinc finger, CCHC-type"/>
    <property type="match status" value="1"/>
</dbReference>
<evidence type="ECO:0000313" key="2">
    <source>
        <dbReference type="EMBL" id="KAK4441775.1"/>
    </source>
</evidence>
<dbReference type="Proteomes" id="UP001293254">
    <property type="component" value="Unassembled WGS sequence"/>
</dbReference>
<feature type="compositionally biased region" description="Polar residues" evidence="1">
    <location>
        <begin position="44"/>
        <end position="58"/>
    </location>
</feature>
<protein>
    <recommendedName>
        <fullName evidence="4">CCHC-type domain-containing protein</fullName>
    </recommendedName>
</protein>
<gene>
    <name evidence="2" type="ORF">Salat_0512400</name>
</gene>
<evidence type="ECO:0008006" key="4">
    <source>
        <dbReference type="Google" id="ProtNLM"/>
    </source>
</evidence>
<proteinExistence type="predicted"/>
<dbReference type="EMBL" id="JACGWO010000001">
    <property type="protein sequence ID" value="KAK4441775.1"/>
    <property type="molecule type" value="Genomic_DNA"/>
</dbReference>
<accession>A0AAE1Z3Z2</accession>
<reference evidence="2" key="1">
    <citation type="submission" date="2020-06" db="EMBL/GenBank/DDBJ databases">
        <authorList>
            <person name="Li T."/>
            <person name="Hu X."/>
            <person name="Zhang T."/>
            <person name="Song X."/>
            <person name="Zhang H."/>
            <person name="Dai N."/>
            <person name="Sheng W."/>
            <person name="Hou X."/>
            <person name="Wei L."/>
        </authorList>
    </citation>
    <scope>NUCLEOTIDE SEQUENCE</scope>
    <source>
        <strain evidence="2">3651</strain>
        <tissue evidence="2">Leaf</tissue>
    </source>
</reference>
<sequence>MEVEAGLVELNRLEECVKRERPTPSIVQGTRFGKGPNVGRIHPRNTSGSQSIPQQNRGQSDKELGGNCKFCGRGGHTIENYWRRLGKCNPCGSDQHMIRDCPMMQDNNQQPQTRAQHGGMNKTGGTGNQVGRPKIRACAFALGGEEATDPMICIV</sequence>
<evidence type="ECO:0000256" key="1">
    <source>
        <dbReference type="SAM" id="MobiDB-lite"/>
    </source>
</evidence>
<feature type="region of interest" description="Disordered" evidence="1">
    <location>
        <begin position="25"/>
        <end position="64"/>
    </location>
</feature>
<name>A0AAE1Z3Z2_9LAMI</name>
<feature type="region of interest" description="Disordered" evidence="1">
    <location>
        <begin position="108"/>
        <end position="129"/>
    </location>
</feature>
<organism evidence="2 3">
    <name type="scientific">Sesamum alatum</name>
    <dbReference type="NCBI Taxonomy" id="300844"/>
    <lineage>
        <taxon>Eukaryota</taxon>
        <taxon>Viridiplantae</taxon>
        <taxon>Streptophyta</taxon>
        <taxon>Embryophyta</taxon>
        <taxon>Tracheophyta</taxon>
        <taxon>Spermatophyta</taxon>
        <taxon>Magnoliopsida</taxon>
        <taxon>eudicotyledons</taxon>
        <taxon>Gunneridae</taxon>
        <taxon>Pentapetalae</taxon>
        <taxon>asterids</taxon>
        <taxon>lamiids</taxon>
        <taxon>Lamiales</taxon>
        <taxon>Pedaliaceae</taxon>
        <taxon>Sesamum</taxon>
    </lineage>
</organism>
<dbReference type="AlphaFoldDB" id="A0AAE1Z3Z2"/>
<evidence type="ECO:0000313" key="3">
    <source>
        <dbReference type="Proteomes" id="UP001293254"/>
    </source>
</evidence>
<keyword evidence="3" id="KW-1185">Reference proteome</keyword>
<comment type="caution">
    <text evidence="2">The sequence shown here is derived from an EMBL/GenBank/DDBJ whole genome shotgun (WGS) entry which is preliminary data.</text>
</comment>